<evidence type="ECO:0000313" key="25">
    <source>
        <dbReference type="EMBL" id="MBD3365261.1"/>
    </source>
</evidence>
<keyword evidence="13 24" id="KW-1133">Transmembrane helix</keyword>
<keyword evidence="15 24" id="KW-0472">Membrane</keyword>
<comment type="pathway">
    <text evidence="3">Phospholipid metabolism; CDP-diacylglycerol biosynthesis; CDP-diacylglycerol from sn-glycerol 3-phosphate: step 3/3.</text>
</comment>
<feature type="transmembrane region" description="Helical" evidence="24">
    <location>
        <begin position="140"/>
        <end position="160"/>
    </location>
</feature>
<dbReference type="AlphaFoldDB" id="A0A9D5QDP3"/>
<evidence type="ECO:0000256" key="24">
    <source>
        <dbReference type="SAM" id="Phobius"/>
    </source>
</evidence>
<evidence type="ECO:0000256" key="22">
    <source>
        <dbReference type="ARBA" id="ARBA00032743"/>
    </source>
</evidence>
<evidence type="ECO:0000256" key="2">
    <source>
        <dbReference type="ARBA" id="ARBA00004651"/>
    </source>
</evidence>
<evidence type="ECO:0000256" key="11">
    <source>
        <dbReference type="ARBA" id="ARBA00022692"/>
    </source>
</evidence>
<dbReference type="PANTHER" id="PTHR46382:SF1">
    <property type="entry name" value="PHOSPHATIDATE CYTIDYLYLTRANSFERASE"/>
    <property type="match status" value="1"/>
</dbReference>
<feature type="transmembrane region" description="Helical" evidence="24">
    <location>
        <begin position="35"/>
        <end position="52"/>
    </location>
</feature>
<accession>A0A9D5QDP3</accession>
<keyword evidence="8" id="KW-1003">Cell membrane</keyword>
<evidence type="ECO:0000256" key="9">
    <source>
        <dbReference type="ARBA" id="ARBA00022516"/>
    </source>
</evidence>
<keyword evidence="10" id="KW-0808">Transferase</keyword>
<keyword evidence="14" id="KW-0443">Lipid metabolism</keyword>
<evidence type="ECO:0000256" key="6">
    <source>
        <dbReference type="ARBA" id="ARBA00012487"/>
    </source>
</evidence>
<evidence type="ECO:0000256" key="20">
    <source>
        <dbReference type="ARBA" id="ARBA00032253"/>
    </source>
</evidence>
<evidence type="ECO:0000256" key="12">
    <source>
        <dbReference type="ARBA" id="ARBA00022695"/>
    </source>
</evidence>
<evidence type="ECO:0000256" key="23">
    <source>
        <dbReference type="ARBA" id="ARBA00033406"/>
    </source>
</evidence>
<name>A0A9D5QDP3_UNCW3</name>
<keyword evidence="11 24" id="KW-0812">Transmembrane</keyword>
<evidence type="ECO:0000256" key="18">
    <source>
        <dbReference type="ARBA" id="ARBA00029893"/>
    </source>
</evidence>
<dbReference type="PANTHER" id="PTHR46382">
    <property type="entry name" value="PHOSPHATIDATE CYTIDYLYLTRANSFERASE"/>
    <property type="match status" value="1"/>
</dbReference>
<evidence type="ECO:0000256" key="15">
    <source>
        <dbReference type="ARBA" id="ARBA00023136"/>
    </source>
</evidence>
<feature type="transmembrane region" description="Helical" evidence="24">
    <location>
        <begin position="59"/>
        <end position="77"/>
    </location>
</feature>
<reference evidence="25" key="1">
    <citation type="submission" date="2019-11" db="EMBL/GenBank/DDBJ databases">
        <title>Microbial mats filling the niche in hypersaline microbial mats.</title>
        <authorList>
            <person name="Wong H.L."/>
            <person name="Macleod F.I."/>
            <person name="White R.A. III"/>
            <person name="Burns B.P."/>
        </authorList>
    </citation>
    <scope>NUCLEOTIDE SEQUENCE</scope>
    <source>
        <strain evidence="25">Bin_327</strain>
    </source>
</reference>
<comment type="subcellular location">
    <subcellularLocation>
        <location evidence="2">Cell membrane</location>
        <topology evidence="2">Multi-pass membrane protein</topology>
    </subcellularLocation>
</comment>
<keyword evidence="16" id="KW-0594">Phospholipid biosynthesis</keyword>
<protein>
    <recommendedName>
        <fullName evidence="7">Phosphatidate cytidylyltransferase</fullName>
        <ecNumber evidence="6">2.7.7.41</ecNumber>
    </recommendedName>
    <alternativeName>
        <fullName evidence="20">CDP-DAG synthase</fullName>
    </alternativeName>
    <alternativeName>
        <fullName evidence="22">CDP-DG synthase</fullName>
    </alternativeName>
    <alternativeName>
        <fullName evidence="18">CDP-diacylglycerol synthase</fullName>
    </alternativeName>
    <alternativeName>
        <fullName evidence="21">CDP-diglyceride pyrophosphorylase</fullName>
    </alternativeName>
    <alternativeName>
        <fullName evidence="23">CDP-diglyceride synthase</fullName>
    </alternativeName>
    <alternativeName>
        <fullName evidence="19">CTP:phosphatidate cytidylyltransferase</fullName>
    </alternativeName>
</protein>
<evidence type="ECO:0000256" key="3">
    <source>
        <dbReference type="ARBA" id="ARBA00005119"/>
    </source>
</evidence>
<comment type="catalytic activity">
    <reaction evidence="1">
        <text>a 1,2-diacyl-sn-glycero-3-phosphate + CTP + H(+) = a CDP-1,2-diacyl-sn-glycerol + diphosphate</text>
        <dbReference type="Rhea" id="RHEA:16229"/>
        <dbReference type="ChEBI" id="CHEBI:15378"/>
        <dbReference type="ChEBI" id="CHEBI:33019"/>
        <dbReference type="ChEBI" id="CHEBI:37563"/>
        <dbReference type="ChEBI" id="CHEBI:58332"/>
        <dbReference type="ChEBI" id="CHEBI:58608"/>
        <dbReference type="EC" id="2.7.7.41"/>
    </reaction>
</comment>
<feature type="transmembrane region" description="Helical" evidence="24">
    <location>
        <begin position="181"/>
        <end position="200"/>
    </location>
</feature>
<dbReference type="GO" id="GO:0005886">
    <property type="term" value="C:plasma membrane"/>
    <property type="evidence" value="ECO:0007669"/>
    <property type="project" value="UniProtKB-SubCell"/>
</dbReference>
<feature type="transmembrane region" description="Helical" evidence="24">
    <location>
        <begin position="108"/>
        <end position="128"/>
    </location>
</feature>
<evidence type="ECO:0000256" key="8">
    <source>
        <dbReference type="ARBA" id="ARBA00022475"/>
    </source>
</evidence>
<keyword evidence="9" id="KW-0444">Lipid biosynthesis</keyword>
<dbReference type="Proteomes" id="UP000630660">
    <property type="component" value="Unassembled WGS sequence"/>
</dbReference>
<evidence type="ECO:0000256" key="14">
    <source>
        <dbReference type="ARBA" id="ARBA00023098"/>
    </source>
</evidence>
<dbReference type="EMBL" id="WJKJ01000287">
    <property type="protein sequence ID" value="MBD3365261.1"/>
    <property type="molecule type" value="Genomic_DNA"/>
</dbReference>
<comment type="similarity">
    <text evidence="5">Belongs to the CDS family.</text>
</comment>
<evidence type="ECO:0000256" key="19">
    <source>
        <dbReference type="ARBA" id="ARBA00031825"/>
    </source>
</evidence>
<organism evidence="25 26">
    <name type="scientific">candidate division WOR-3 bacterium</name>
    <dbReference type="NCBI Taxonomy" id="2052148"/>
    <lineage>
        <taxon>Bacteria</taxon>
        <taxon>Bacteria division WOR-3</taxon>
    </lineage>
</organism>
<evidence type="ECO:0000256" key="16">
    <source>
        <dbReference type="ARBA" id="ARBA00023209"/>
    </source>
</evidence>
<keyword evidence="12" id="KW-0548">Nucleotidyltransferase</keyword>
<sequence>MANLRAKGIWGRLLVWLLLIPVTLAAAAGPVWVVAIYALLWIGLSSYEYLSLYLKPFKFYHGLFILGPVIVWIYPLFPDFLPLGCYLFGAILIQLILWLFFFPSRYRLLIPLLLIPFYLGLLPLHFVLLKITSLEQGLGYAWMIFPFVMNWVNDTAAYFTGRSLGKTPLCSKLSPAKTVEGLIGGLIFTVAFGIGFGLLFLPEQPWWFNVILSVGVWGAGTAGDLLESGIKRERRVKNTSVILAGHGGFLDRVDSLLFAAPLYFYLYMMLEKVCV</sequence>
<evidence type="ECO:0000256" key="4">
    <source>
        <dbReference type="ARBA" id="ARBA00005189"/>
    </source>
</evidence>
<comment type="caution">
    <text evidence="25">The sequence shown here is derived from an EMBL/GenBank/DDBJ whole genome shotgun (WGS) entry which is preliminary data.</text>
</comment>
<evidence type="ECO:0000256" key="7">
    <source>
        <dbReference type="ARBA" id="ARBA00019373"/>
    </source>
</evidence>
<evidence type="ECO:0000256" key="21">
    <source>
        <dbReference type="ARBA" id="ARBA00032396"/>
    </source>
</evidence>
<dbReference type="GO" id="GO:0016024">
    <property type="term" value="P:CDP-diacylglycerol biosynthetic process"/>
    <property type="evidence" value="ECO:0007669"/>
    <property type="project" value="TreeGrafter"/>
</dbReference>
<dbReference type="EC" id="2.7.7.41" evidence="6"/>
<proteinExistence type="inferred from homology"/>
<comment type="pathway">
    <text evidence="4">Lipid metabolism.</text>
</comment>
<feature type="transmembrane region" description="Helical" evidence="24">
    <location>
        <begin position="206"/>
        <end position="226"/>
    </location>
</feature>
<evidence type="ECO:0000256" key="17">
    <source>
        <dbReference type="ARBA" id="ARBA00023264"/>
    </source>
</evidence>
<keyword evidence="17" id="KW-1208">Phospholipid metabolism</keyword>
<dbReference type="Pfam" id="PF01148">
    <property type="entry name" value="CTP_transf_1"/>
    <property type="match status" value="1"/>
</dbReference>
<feature type="transmembrane region" description="Helical" evidence="24">
    <location>
        <begin position="83"/>
        <end position="101"/>
    </location>
</feature>
<evidence type="ECO:0000313" key="26">
    <source>
        <dbReference type="Proteomes" id="UP000630660"/>
    </source>
</evidence>
<evidence type="ECO:0000256" key="13">
    <source>
        <dbReference type="ARBA" id="ARBA00022989"/>
    </source>
</evidence>
<gene>
    <name evidence="25" type="ORF">GF359_08610</name>
</gene>
<dbReference type="GO" id="GO:0004605">
    <property type="term" value="F:phosphatidate cytidylyltransferase activity"/>
    <property type="evidence" value="ECO:0007669"/>
    <property type="project" value="UniProtKB-EC"/>
</dbReference>
<evidence type="ECO:0000256" key="1">
    <source>
        <dbReference type="ARBA" id="ARBA00001698"/>
    </source>
</evidence>
<evidence type="ECO:0000256" key="10">
    <source>
        <dbReference type="ARBA" id="ARBA00022679"/>
    </source>
</evidence>
<evidence type="ECO:0000256" key="5">
    <source>
        <dbReference type="ARBA" id="ARBA00010185"/>
    </source>
</evidence>